<name>A0AAE9YCG4_9ACTN</name>
<dbReference type="EMBL" id="CP116942">
    <property type="protein sequence ID" value="WCO68653.1"/>
    <property type="molecule type" value="Genomic_DNA"/>
</dbReference>
<evidence type="ECO:0000259" key="10">
    <source>
        <dbReference type="Pfam" id="PF10099"/>
    </source>
</evidence>
<evidence type="ECO:0000259" key="11">
    <source>
        <dbReference type="Pfam" id="PF13490"/>
    </source>
</evidence>
<feature type="transmembrane region" description="Helical" evidence="9">
    <location>
        <begin position="91"/>
        <end position="112"/>
    </location>
</feature>
<evidence type="ECO:0000256" key="3">
    <source>
        <dbReference type="ARBA" id="ARBA00022475"/>
    </source>
</evidence>
<accession>A0AAE9YCG4</accession>
<dbReference type="GO" id="GO:0016989">
    <property type="term" value="F:sigma factor antagonist activity"/>
    <property type="evidence" value="ECO:0007669"/>
    <property type="project" value="TreeGrafter"/>
</dbReference>
<keyword evidence="6 9" id="KW-0472">Membrane</keyword>
<dbReference type="InterPro" id="IPR041916">
    <property type="entry name" value="Anti_sigma_zinc_sf"/>
</dbReference>
<evidence type="ECO:0000256" key="2">
    <source>
        <dbReference type="ARBA" id="ARBA00004236"/>
    </source>
</evidence>
<dbReference type="Pfam" id="PF13490">
    <property type="entry name" value="zf-HC2"/>
    <property type="match status" value="1"/>
</dbReference>
<dbReference type="InterPro" id="IPR018764">
    <property type="entry name" value="RskA_C"/>
</dbReference>
<dbReference type="AlphaFoldDB" id="A0AAE9YCG4"/>
<dbReference type="Proteomes" id="UP001216390">
    <property type="component" value="Chromosome"/>
</dbReference>
<keyword evidence="13" id="KW-1185">Reference proteome</keyword>
<dbReference type="InterPro" id="IPR027383">
    <property type="entry name" value="Znf_put"/>
</dbReference>
<comment type="subcellular location">
    <subcellularLocation>
        <location evidence="2">Cell membrane</location>
    </subcellularLocation>
    <subcellularLocation>
        <location evidence="1">Membrane</location>
        <topology evidence="1">Single-pass membrane protein</topology>
    </subcellularLocation>
</comment>
<evidence type="ECO:0000256" key="9">
    <source>
        <dbReference type="SAM" id="Phobius"/>
    </source>
</evidence>
<organism evidence="12 13">
    <name type="scientific">Iamia majanohamensis</name>
    <dbReference type="NCBI Taxonomy" id="467976"/>
    <lineage>
        <taxon>Bacteria</taxon>
        <taxon>Bacillati</taxon>
        <taxon>Actinomycetota</taxon>
        <taxon>Acidimicrobiia</taxon>
        <taxon>Acidimicrobiales</taxon>
        <taxon>Iamiaceae</taxon>
        <taxon>Iamia</taxon>
    </lineage>
</organism>
<dbReference type="PANTHER" id="PTHR37461">
    <property type="entry name" value="ANTI-SIGMA-K FACTOR RSKA"/>
    <property type="match status" value="1"/>
</dbReference>
<evidence type="ECO:0000256" key="7">
    <source>
        <dbReference type="ARBA" id="ARBA00029829"/>
    </source>
</evidence>
<evidence type="ECO:0000313" key="13">
    <source>
        <dbReference type="Proteomes" id="UP001216390"/>
    </source>
</evidence>
<evidence type="ECO:0000256" key="4">
    <source>
        <dbReference type="ARBA" id="ARBA00022692"/>
    </source>
</evidence>
<protein>
    <recommendedName>
        <fullName evidence="8">Regulator of SigK</fullName>
    </recommendedName>
    <alternativeName>
        <fullName evidence="7">Sigma-K anti-sigma factor RskA</fullName>
    </alternativeName>
</protein>
<gene>
    <name evidence="12" type="ORF">PO878_07915</name>
</gene>
<evidence type="ECO:0000256" key="8">
    <source>
        <dbReference type="ARBA" id="ARBA00030803"/>
    </source>
</evidence>
<evidence type="ECO:0000256" key="1">
    <source>
        <dbReference type="ARBA" id="ARBA00004167"/>
    </source>
</evidence>
<dbReference type="Pfam" id="PF10099">
    <property type="entry name" value="RskA_C"/>
    <property type="match status" value="1"/>
</dbReference>
<proteinExistence type="predicted"/>
<dbReference type="PANTHER" id="PTHR37461:SF1">
    <property type="entry name" value="ANTI-SIGMA-K FACTOR RSKA"/>
    <property type="match status" value="1"/>
</dbReference>
<dbReference type="KEGG" id="ima:PO878_07915"/>
<keyword evidence="4 9" id="KW-0812">Transmembrane</keyword>
<keyword evidence="5 9" id="KW-1133">Transmembrane helix</keyword>
<dbReference type="RefSeq" id="WP_272738169.1">
    <property type="nucleotide sequence ID" value="NZ_CP116942.1"/>
</dbReference>
<dbReference type="InterPro" id="IPR051474">
    <property type="entry name" value="Anti-sigma-K/W_factor"/>
</dbReference>
<dbReference type="Gene3D" id="1.10.10.1320">
    <property type="entry name" value="Anti-sigma factor, zinc-finger domain"/>
    <property type="match status" value="1"/>
</dbReference>
<sequence length="232" mass="24183">MSTDPHTLVGPYVLDALPVDERDAFETHLDHCPDCRAEATELLAAAAHLGQATAVVPSPDLRDRVMAEVARTRQVPPGGLRPEIRAPRRSWPLALAAAAAIAVVVALGALVLQADHRADRAEQVAAIVAAPDAESVEMAAGDAGSMRLVVSESHGGTVLVADDMAAPPTGKAYELWFQVDGEMEPAGVFTPDRDGQVRHTIDDVPTALVGVTIEDAAGAEEPTLPMVASGTI</sequence>
<dbReference type="GO" id="GO:0005886">
    <property type="term" value="C:plasma membrane"/>
    <property type="evidence" value="ECO:0007669"/>
    <property type="project" value="UniProtKB-SubCell"/>
</dbReference>
<evidence type="ECO:0000256" key="5">
    <source>
        <dbReference type="ARBA" id="ARBA00022989"/>
    </source>
</evidence>
<evidence type="ECO:0000313" key="12">
    <source>
        <dbReference type="EMBL" id="WCO68653.1"/>
    </source>
</evidence>
<evidence type="ECO:0000256" key="6">
    <source>
        <dbReference type="ARBA" id="ARBA00023136"/>
    </source>
</evidence>
<dbReference type="GO" id="GO:0006417">
    <property type="term" value="P:regulation of translation"/>
    <property type="evidence" value="ECO:0007669"/>
    <property type="project" value="TreeGrafter"/>
</dbReference>
<keyword evidence="3" id="KW-1003">Cell membrane</keyword>
<reference evidence="12" key="1">
    <citation type="submission" date="2023-01" db="EMBL/GenBank/DDBJ databases">
        <title>The diversity of Class Acidimicrobiia in South China Sea sediment environments and the proposal of Iamia marina sp. nov., a novel species of the genus Iamia.</title>
        <authorList>
            <person name="He Y."/>
            <person name="Tian X."/>
        </authorList>
    </citation>
    <scope>NUCLEOTIDE SEQUENCE</scope>
    <source>
        <strain evidence="12">DSM 19957</strain>
    </source>
</reference>
<feature type="domain" description="Putative zinc-finger" evidence="11">
    <location>
        <begin position="7"/>
        <end position="36"/>
    </location>
</feature>
<feature type="domain" description="Anti-sigma K factor RskA C-terminal" evidence="10">
    <location>
        <begin position="95"/>
        <end position="225"/>
    </location>
</feature>